<dbReference type="Gene3D" id="3.40.50.920">
    <property type="match status" value="1"/>
</dbReference>
<evidence type="ECO:0000313" key="7">
    <source>
        <dbReference type="EMBL" id="HFI92761.1"/>
    </source>
</evidence>
<evidence type="ECO:0000256" key="2">
    <source>
        <dbReference type="ARBA" id="ARBA00001946"/>
    </source>
</evidence>
<evidence type="ECO:0000256" key="4">
    <source>
        <dbReference type="ARBA" id="ARBA00007131"/>
    </source>
</evidence>
<dbReference type="PANTHER" id="PTHR43825">
    <property type="entry name" value="PYRUVATE DEHYDROGENASE E1 COMPONENT"/>
    <property type="match status" value="1"/>
</dbReference>
<dbReference type="CDD" id="cd02012">
    <property type="entry name" value="TPP_TK"/>
    <property type="match status" value="1"/>
</dbReference>
<evidence type="ECO:0000256" key="5">
    <source>
        <dbReference type="ARBA" id="ARBA00023052"/>
    </source>
</evidence>
<dbReference type="Pfam" id="PF02780">
    <property type="entry name" value="Transketolase_C"/>
    <property type="match status" value="1"/>
</dbReference>
<comment type="cofactor">
    <cofactor evidence="1">
        <name>Mn(2+)</name>
        <dbReference type="ChEBI" id="CHEBI:29035"/>
    </cofactor>
</comment>
<reference evidence="7" key="1">
    <citation type="journal article" date="2020" name="mSystems">
        <title>Genome- and Community-Level Interaction Insights into Carbon Utilization and Element Cycling Functions of Hydrothermarchaeota in Hydrothermal Sediment.</title>
        <authorList>
            <person name="Zhou Z."/>
            <person name="Liu Y."/>
            <person name="Xu W."/>
            <person name="Pan J."/>
            <person name="Luo Z.H."/>
            <person name="Li M."/>
        </authorList>
    </citation>
    <scope>NUCLEOTIDE SEQUENCE [LARGE SCALE GENOMIC DNA]</scope>
    <source>
        <strain evidence="7">SpSt-479</strain>
    </source>
</reference>
<evidence type="ECO:0000256" key="1">
    <source>
        <dbReference type="ARBA" id="ARBA00001936"/>
    </source>
</evidence>
<dbReference type="InterPro" id="IPR033248">
    <property type="entry name" value="Transketolase_C"/>
</dbReference>
<dbReference type="GO" id="GO:0005737">
    <property type="term" value="C:cytoplasm"/>
    <property type="evidence" value="ECO:0007669"/>
    <property type="project" value="UniProtKB-ARBA"/>
</dbReference>
<dbReference type="InterPro" id="IPR005475">
    <property type="entry name" value="Transketolase-like_Pyr-bd"/>
</dbReference>
<sequence>MQYNLIKKSEFDKVRTHNGDWAKQMKLFADMCRYNTLVAVKKAGSGHLGSSLSAMDIVTYLYLNELNVLEVGLDSPDRDIYFSSKGHDVPGLYSLFYSLGIIPEEKLLMLRRLHGLDGHPEVRQPGIEASTGSLGMGISKAKGMAWAKTYNKNKGNVYVLTGDGEFQEGQIWESLQATAHQKVNNVTAIMDHNKYQTDMLVADVNNIEDVVAKVSAFGWYVVRINGHDFNELKKTFTQLKNVSDKPKMIIADTIKGRGVSFMEKPLTETFQGKTLYKWHSGAPDDESYVKGLAELSESINKLADEIGLGKINIPENKADGKVATKLDKEFVTDAYGEALVELAKTNKKFVVLDGDLSADCKLRNFEKTYPDRFIENGIAEQDMVSMAGGLARMGLIPIVNTFASFLAARANEQIYNNAGEKTKIIYTCHFAGMIPAGPGKSHQSVRDISLFGALPNVTIIQPCNAQETKWATDYCINVAEENCVLRLVIGPSPERIQLPADYKFKVGVGAELTEGDDAILFGYGPVMLHEALVAADYLKKIGFGLKVVNMPWLNKIDLEWLKEVVKNQKRIFVLEDHSAIGGLGDRILNELVKIREISGFEFTNLGLTEYPECGTPLEVLEYHQLDGKSLAKRISGIEDIETAEAVKQKYTADAPQ</sequence>
<name>A0A7V3E8A6_9BACT</name>
<comment type="cofactor">
    <cofactor evidence="3">
        <name>thiamine diphosphate</name>
        <dbReference type="ChEBI" id="CHEBI:58937"/>
    </cofactor>
</comment>
<comment type="similarity">
    <text evidence="4">Belongs to the transketolase family.</text>
</comment>
<protein>
    <submittedName>
        <fullName evidence="7">1-deoxy-D-xylulose-5-phosphate synthase</fullName>
    </submittedName>
</protein>
<dbReference type="Gene3D" id="3.40.50.970">
    <property type="match status" value="2"/>
</dbReference>
<dbReference type="FunFam" id="3.40.50.970:FF:000129">
    <property type="entry name" value="Transketolase"/>
    <property type="match status" value="1"/>
</dbReference>
<dbReference type="Pfam" id="PF00456">
    <property type="entry name" value="Transketolase_N"/>
    <property type="match status" value="1"/>
</dbReference>
<comment type="cofactor">
    <cofactor evidence="2">
        <name>Mg(2+)</name>
        <dbReference type="ChEBI" id="CHEBI:18420"/>
    </cofactor>
</comment>
<accession>A0A7V3E8A6</accession>
<dbReference type="EMBL" id="DSUJ01000011">
    <property type="protein sequence ID" value="HFI92761.1"/>
    <property type="molecule type" value="Genomic_DNA"/>
</dbReference>
<organism evidence="7">
    <name type="scientific">Ignavibacterium album</name>
    <dbReference type="NCBI Taxonomy" id="591197"/>
    <lineage>
        <taxon>Bacteria</taxon>
        <taxon>Pseudomonadati</taxon>
        <taxon>Ignavibacteriota</taxon>
        <taxon>Ignavibacteria</taxon>
        <taxon>Ignavibacteriales</taxon>
        <taxon>Ignavibacteriaceae</taxon>
        <taxon>Ignavibacterium</taxon>
    </lineage>
</organism>
<dbReference type="SUPFAM" id="SSF52518">
    <property type="entry name" value="Thiamin diphosphate-binding fold (THDP-binding)"/>
    <property type="match status" value="2"/>
</dbReference>
<dbReference type="SMART" id="SM00861">
    <property type="entry name" value="Transket_pyr"/>
    <property type="match status" value="1"/>
</dbReference>
<evidence type="ECO:0000259" key="6">
    <source>
        <dbReference type="SMART" id="SM00861"/>
    </source>
</evidence>
<dbReference type="InterPro" id="IPR005474">
    <property type="entry name" value="Transketolase_N"/>
</dbReference>
<proteinExistence type="inferred from homology"/>
<dbReference type="CDD" id="cd07033">
    <property type="entry name" value="TPP_PYR_DXS_TK_like"/>
    <property type="match status" value="1"/>
</dbReference>
<dbReference type="Pfam" id="PF02779">
    <property type="entry name" value="Transket_pyr"/>
    <property type="match status" value="1"/>
</dbReference>
<dbReference type="InterPro" id="IPR051157">
    <property type="entry name" value="PDH/Transketolase"/>
</dbReference>
<dbReference type="PANTHER" id="PTHR43825:SF1">
    <property type="entry name" value="TRANSKETOLASE-LIKE PYRIMIDINE-BINDING DOMAIN-CONTAINING PROTEIN"/>
    <property type="match status" value="1"/>
</dbReference>
<dbReference type="AlphaFoldDB" id="A0A7V3E8A6"/>
<gene>
    <name evidence="7" type="ORF">ENS31_14675</name>
</gene>
<feature type="domain" description="Transketolase-like pyrimidine-binding" evidence="6">
    <location>
        <begin position="329"/>
        <end position="494"/>
    </location>
</feature>
<keyword evidence="5" id="KW-0786">Thiamine pyrophosphate</keyword>
<evidence type="ECO:0000256" key="3">
    <source>
        <dbReference type="ARBA" id="ARBA00001964"/>
    </source>
</evidence>
<comment type="caution">
    <text evidence="7">The sequence shown here is derived from an EMBL/GenBank/DDBJ whole genome shotgun (WGS) entry which is preliminary data.</text>
</comment>
<dbReference type="InterPro" id="IPR009014">
    <property type="entry name" value="Transketo_C/PFOR_II"/>
</dbReference>
<dbReference type="InterPro" id="IPR029061">
    <property type="entry name" value="THDP-binding"/>
</dbReference>
<dbReference type="SUPFAM" id="SSF52922">
    <property type="entry name" value="TK C-terminal domain-like"/>
    <property type="match status" value="1"/>
</dbReference>